<dbReference type="PIRSF" id="PIRSF004491">
    <property type="entry name" value="FAD_Synth"/>
    <property type="match status" value="1"/>
</dbReference>
<evidence type="ECO:0000256" key="12">
    <source>
        <dbReference type="ARBA" id="ARBA00047880"/>
    </source>
</evidence>
<organism evidence="16 17">
    <name type="scientific">Lacticaseibacillus pantheris DSM 15945 = JCM 12539 = NBRC 106106</name>
    <dbReference type="NCBI Taxonomy" id="1423783"/>
    <lineage>
        <taxon>Bacteria</taxon>
        <taxon>Bacillati</taxon>
        <taxon>Bacillota</taxon>
        <taxon>Bacilli</taxon>
        <taxon>Lactobacillales</taxon>
        <taxon>Lactobacillaceae</taxon>
        <taxon>Lacticaseibacillus</taxon>
    </lineage>
</organism>
<dbReference type="CDD" id="cd02064">
    <property type="entry name" value="FAD_synthetase_N"/>
    <property type="match status" value="1"/>
</dbReference>
<dbReference type="InterPro" id="IPR015864">
    <property type="entry name" value="FAD_synthase"/>
</dbReference>
<dbReference type="AlphaFoldDB" id="A0A0R1U2C9"/>
<evidence type="ECO:0000256" key="6">
    <source>
        <dbReference type="ARBA" id="ARBA00022695"/>
    </source>
</evidence>
<comment type="catalytic activity">
    <reaction evidence="12 14">
        <text>riboflavin + ATP = FMN + ADP + H(+)</text>
        <dbReference type="Rhea" id="RHEA:14357"/>
        <dbReference type="ChEBI" id="CHEBI:15378"/>
        <dbReference type="ChEBI" id="CHEBI:30616"/>
        <dbReference type="ChEBI" id="CHEBI:57986"/>
        <dbReference type="ChEBI" id="CHEBI:58210"/>
        <dbReference type="ChEBI" id="CHEBI:456216"/>
        <dbReference type="EC" id="2.7.1.26"/>
    </reaction>
</comment>
<evidence type="ECO:0000256" key="8">
    <source>
        <dbReference type="ARBA" id="ARBA00022777"/>
    </source>
</evidence>
<dbReference type="PANTHER" id="PTHR22749">
    <property type="entry name" value="RIBOFLAVIN KINASE/FMN ADENYLYLTRANSFERASE"/>
    <property type="match status" value="1"/>
</dbReference>
<dbReference type="Pfam" id="PF06574">
    <property type="entry name" value="FAD_syn"/>
    <property type="match status" value="1"/>
</dbReference>
<keyword evidence="10 14" id="KW-0067">ATP-binding</keyword>
<dbReference type="EC" id="2.7.7.2" evidence="14"/>
<dbReference type="RefSeq" id="WP_054649827.1">
    <property type="nucleotide sequence ID" value="NZ_AZFJ01000037.1"/>
</dbReference>
<dbReference type="GO" id="GO:0006747">
    <property type="term" value="P:FAD biosynthetic process"/>
    <property type="evidence" value="ECO:0007669"/>
    <property type="project" value="UniProtKB-UniRule"/>
</dbReference>
<evidence type="ECO:0000256" key="3">
    <source>
        <dbReference type="ARBA" id="ARBA00022630"/>
    </source>
</evidence>
<evidence type="ECO:0000259" key="15">
    <source>
        <dbReference type="SMART" id="SM00904"/>
    </source>
</evidence>
<dbReference type="PATRIC" id="fig|1423783.4.peg.415"/>
<evidence type="ECO:0000256" key="2">
    <source>
        <dbReference type="ARBA" id="ARBA00005201"/>
    </source>
</evidence>
<accession>A0A0R1U2C9</accession>
<proteinExistence type="inferred from homology"/>
<dbReference type="InterPro" id="IPR014729">
    <property type="entry name" value="Rossmann-like_a/b/a_fold"/>
</dbReference>
<keyword evidence="17" id="KW-1185">Reference proteome</keyword>
<evidence type="ECO:0000256" key="1">
    <source>
        <dbReference type="ARBA" id="ARBA00004726"/>
    </source>
</evidence>
<dbReference type="EMBL" id="AZFJ01000037">
    <property type="protein sequence ID" value="KRL86756.1"/>
    <property type="molecule type" value="Genomic_DNA"/>
</dbReference>
<keyword evidence="5 14" id="KW-0808">Transferase</keyword>
<dbReference type="FunFam" id="3.40.50.620:FF:000021">
    <property type="entry name" value="Riboflavin biosynthesis protein"/>
    <property type="match status" value="1"/>
</dbReference>
<dbReference type="NCBIfam" id="TIGR00125">
    <property type="entry name" value="cyt_tran_rel"/>
    <property type="match status" value="1"/>
</dbReference>
<dbReference type="SUPFAM" id="SSF52374">
    <property type="entry name" value="Nucleotidylyl transferase"/>
    <property type="match status" value="1"/>
</dbReference>
<evidence type="ECO:0000256" key="10">
    <source>
        <dbReference type="ARBA" id="ARBA00022840"/>
    </source>
</evidence>
<evidence type="ECO:0000313" key="16">
    <source>
        <dbReference type="EMBL" id="KRL86756.1"/>
    </source>
</evidence>
<dbReference type="Pfam" id="PF01687">
    <property type="entry name" value="Flavokinase"/>
    <property type="match status" value="1"/>
</dbReference>
<protein>
    <recommendedName>
        <fullName evidence="14">Riboflavin biosynthesis protein</fullName>
    </recommendedName>
    <domain>
        <recommendedName>
            <fullName evidence="14">Riboflavin kinase</fullName>
            <ecNumber evidence="14">2.7.1.26</ecNumber>
        </recommendedName>
        <alternativeName>
            <fullName evidence="14">Flavokinase</fullName>
        </alternativeName>
    </domain>
    <domain>
        <recommendedName>
            <fullName evidence="14">FMN adenylyltransferase</fullName>
            <ecNumber evidence="14">2.7.7.2</ecNumber>
        </recommendedName>
        <alternativeName>
            <fullName evidence="14">FAD pyrophosphorylase</fullName>
        </alternativeName>
        <alternativeName>
            <fullName evidence="14">FAD synthase</fullName>
        </alternativeName>
    </domain>
</protein>
<dbReference type="GO" id="GO:0009398">
    <property type="term" value="P:FMN biosynthetic process"/>
    <property type="evidence" value="ECO:0007669"/>
    <property type="project" value="UniProtKB-UniRule"/>
</dbReference>
<keyword evidence="8 14" id="KW-0418">Kinase</keyword>
<keyword evidence="6 14" id="KW-0548">Nucleotidyltransferase</keyword>
<dbReference type="InterPro" id="IPR023465">
    <property type="entry name" value="Riboflavin_kinase_dom_sf"/>
</dbReference>
<keyword evidence="4 14" id="KW-0288">FMN</keyword>
<dbReference type="InterPro" id="IPR023468">
    <property type="entry name" value="Riboflavin_kinase"/>
</dbReference>
<name>A0A0R1U2C9_9LACO</name>
<dbReference type="Proteomes" id="UP000051922">
    <property type="component" value="Unassembled WGS sequence"/>
</dbReference>
<reference evidence="16 17" key="1">
    <citation type="journal article" date="2015" name="Genome Announc.">
        <title>Expanding the biotechnology potential of lactobacilli through comparative genomics of 213 strains and associated genera.</title>
        <authorList>
            <person name="Sun Z."/>
            <person name="Harris H.M."/>
            <person name="McCann A."/>
            <person name="Guo C."/>
            <person name="Argimon S."/>
            <person name="Zhang W."/>
            <person name="Yang X."/>
            <person name="Jeffery I.B."/>
            <person name="Cooney J.C."/>
            <person name="Kagawa T.F."/>
            <person name="Liu W."/>
            <person name="Song Y."/>
            <person name="Salvetti E."/>
            <person name="Wrobel A."/>
            <person name="Rasinkangas P."/>
            <person name="Parkhill J."/>
            <person name="Rea M.C."/>
            <person name="O'Sullivan O."/>
            <person name="Ritari J."/>
            <person name="Douillard F.P."/>
            <person name="Paul Ross R."/>
            <person name="Yang R."/>
            <person name="Briner A.E."/>
            <person name="Felis G.E."/>
            <person name="de Vos W.M."/>
            <person name="Barrangou R."/>
            <person name="Klaenhammer T.R."/>
            <person name="Caufield P.W."/>
            <person name="Cui Y."/>
            <person name="Zhang H."/>
            <person name="O'Toole P.W."/>
        </authorList>
    </citation>
    <scope>NUCLEOTIDE SEQUENCE [LARGE SCALE GENOMIC DNA]</scope>
    <source>
        <strain evidence="16 17">DSM 15945</strain>
    </source>
</reference>
<dbReference type="EC" id="2.7.1.26" evidence="14"/>
<dbReference type="SUPFAM" id="SSF82114">
    <property type="entry name" value="Riboflavin kinase-like"/>
    <property type="match status" value="1"/>
</dbReference>
<evidence type="ECO:0000256" key="7">
    <source>
        <dbReference type="ARBA" id="ARBA00022741"/>
    </source>
</evidence>
<dbReference type="InterPro" id="IPR002606">
    <property type="entry name" value="Riboflavin_kinase_bac"/>
</dbReference>
<evidence type="ECO:0000256" key="9">
    <source>
        <dbReference type="ARBA" id="ARBA00022827"/>
    </source>
</evidence>
<dbReference type="GO" id="GO:0005524">
    <property type="term" value="F:ATP binding"/>
    <property type="evidence" value="ECO:0007669"/>
    <property type="project" value="UniProtKB-UniRule"/>
</dbReference>
<evidence type="ECO:0000256" key="5">
    <source>
        <dbReference type="ARBA" id="ARBA00022679"/>
    </source>
</evidence>
<sequence length="316" mass="35085">MQRIDITRPLTDAEIPGEPIVLVLGFFDGLHRGHQAVIRRAREEADKRHAPLALMTFNVHPSVVYGDADEATFKYLSTLPRKEELAAGLGVDLFYVAHFTPEFARLGPQAFVDQYLVRLKAAVVVAGFDYTYGKRDVANMELLPGYARGRFDVITVPEQTMQGNKISSTRIRTALAGGDIDAANELLGYGYQTTGKVVHGEARGRELGFPTLNIETPVHEWVPGVGIYVTRVRVRGQWYGGMASVGYNVTFGAGRALTVEINLFDFSQDVYGETVTVEWYHRLRGEVKFDGAAGLIKQLHQDEANSRTYLAQHPQV</sequence>
<dbReference type="InterPro" id="IPR004821">
    <property type="entry name" value="Cyt_trans-like"/>
</dbReference>
<dbReference type="InterPro" id="IPR015865">
    <property type="entry name" value="Riboflavin_kinase_bac/euk"/>
</dbReference>
<comment type="similarity">
    <text evidence="14">Belongs to the ribF family.</text>
</comment>
<keyword evidence="7 14" id="KW-0547">Nucleotide-binding</keyword>
<dbReference type="GO" id="GO:0008531">
    <property type="term" value="F:riboflavin kinase activity"/>
    <property type="evidence" value="ECO:0007669"/>
    <property type="project" value="UniProtKB-UniRule"/>
</dbReference>
<dbReference type="STRING" id="1423783.FC50_GL000400"/>
<dbReference type="Gene3D" id="3.40.50.620">
    <property type="entry name" value="HUPs"/>
    <property type="match status" value="1"/>
</dbReference>
<evidence type="ECO:0000256" key="13">
    <source>
        <dbReference type="ARBA" id="ARBA00049494"/>
    </source>
</evidence>
<keyword evidence="9 14" id="KW-0274">FAD</keyword>
<comment type="catalytic activity">
    <reaction evidence="13 14">
        <text>FMN + ATP + H(+) = FAD + diphosphate</text>
        <dbReference type="Rhea" id="RHEA:17237"/>
        <dbReference type="ChEBI" id="CHEBI:15378"/>
        <dbReference type="ChEBI" id="CHEBI:30616"/>
        <dbReference type="ChEBI" id="CHEBI:33019"/>
        <dbReference type="ChEBI" id="CHEBI:57692"/>
        <dbReference type="ChEBI" id="CHEBI:58210"/>
        <dbReference type="EC" id="2.7.7.2"/>
    </reaction>
</comment>
<dbReference type="GO" id="GO:0009231">
    <property type="term" value="P:riboflavin biosynthetic process"/>
    <property type="evidence" value="ECO:0007669"/>
    <property type="project" value="InterPro"/>
</dbReference>
<feature type="domain" description="Riboflavin kinase" evidence="15">
    <location>
        <begin position="186"/>
        <end position="311"/>
    </location>
</feature>
<dbReference type="OrthoDB" id="9803667at2"/>
<dbReference type="SMART" id="SM00904">
    <property type="entry name" value="Flavokinase"/>
    <property type="match status" value="1"/>
</dbReference>
<comment type="pathway">
    <text evidence="2 14">Cofactor biosynthesis; FMN biosynthesis; FMN from riboflavin (ATP route): step 1/1.</text>
</comment>
<dbReference type="UniPathway" id="UPA00276">
    <property type="reaction ID" value="UER00406"/>
</dbReference>
<keyword evidence="11" id="KW-0511">Multifunctional enzyme</keyword>
<evidence type="ECO:0000313" key="17">
    <source>
        <dbReference type="Proteomes" id="UP000051922"/>
    </source>
</evidence>
<keyword evidence="3 14" id="KW-0285">Flavoprotein</keyword>
<gene>
    <name evidence="16" type="ORF">FC50_GL000400</name>
</gene>
<evidence type="ECO:0000256" key="4">
    <source>
        <dbReference type="ARBA" id="ARBA00022643"/>
    </source>
</evidence>
<evidence type="ECO:0000256" key="11">
    <source>
        <dbReference type="ARBA" id="ARBA00023268"/>
    </source>
</evidence>
<evidence type="ECO:0000256" key="14">
    <source>
        <dbReference type="PIRNR" id="PIRNR004491"/>
    </source>
</evidence>
<comment type="caution">
    <text evidence="16">The sequence shown here is derived from an EMBL/GenBank/DDBJ whole genome shotgun (WGS) entry which is preliminary data.</text>
</comment>
<dbReference type="NCBIfam" id="TIGR00083">
    <property type="entry name" value="ribF"/>
    <property type="match status" value="1"/>
</dbReference>
<dbReference type="Gene3D" id="2.40.30.30">
    <property type="entry name" value="Riboflavin kinase-like"/>
    <property type="match status" value="1"/>
</dbReference>
<comment type="pathway">
    <text evidence="1 14">Cofactor biosynthesis; FAD biosynthesis; FAD from FMN: step 1/1.</text>
</comment>
<dbReference type="PANTHER" id="PTHR22749:SF6">
    <property type="entry name" value="RIBOFLAVIN KINASE"/>
    <property type="match status" value="1"/>
</dbReference>
<dbReference type="GO" id="GO:0003919">
    <property type="term" value="F:FMN adenylyltransferase activity"/>
    <property type="evidence" value="ECO:0007669"/>
    <property type="project" value="UniProtKB-UniRule"/>
</dbReference>
<dbReference type="UniPathway" id="UPA00277">
    <property type="reaction ID" value="UER00407"/>
</dbReference>